<dbReference type="EnsemblFungi" id="EJT68131">
    <property type="protein sequence ID" value="EJT68131"/>
    <property type="gene ID" value="GGTG_14291"/>
</dbReference>
<dbReference type="RefSeq" id="XP_009230482.1">
    <property type="nucleotide sequence ID" value="XM_009232218.1"/>
</dbReference>
<sequence length="250" mass="27473">MGALSLPLPRARSYTVSLRLPQPTPQPSTSTLPAVAIVGAVAAPTTAARSTLPSLSSLLLTSTSTQTTPDRRLLRPTAHKRTMSAAVQSTSGPLTMSAGPHHHHNRDFALQKYLLLQEQHESLQHHIDQLRPAAPSMARRSPSVASSTASPTRHHQRQQFRHGSMPTAAAPFGLETVPDERTLHEVAAEEARLFDVNEGIKRALTELLNCEAVRADRALRTWVQGRLLETERELRTGRRRRSAPGVTEHY</sequence>
<reference evidence="3" key="4">
    <citation type="journal article" date="2015" name="G3 (Bethesda)">
        <title>Genome sequences of three phytopathogenic species of the Magnaporthaceae family of fungi.</title>
        <authorList>
            <person name="Okagaki L.H."/>
            <person name="Nunes C.C."/>
            <person name="Sailsbery J."/>
            <person name="Clay B."/>
            <person name="Brown D."/>
            <person name="John T."/>
            <person name="Oh Y."/>
            <person name="Young N."/>
            <person name="Fitzgerald M."/>
            <person name="Haas B.J."/>
            <person name="Zeng Q."/>
            <person name="Young S."/>
            <person name="Adiconis X."/>
            <person name="Fan L."/>
            <person name="Levin J.Z."/>
            <person name="Mitchell T.K."/>
            <person name="Okubara P.A."/>
            <person name="Farman M.L."/>
            <person name="Kohn L.M."/>
            <person name="Birren B."/>
            <person name="Ma L.-J."/>
            <person name="Dean R.A."/>
        </authorList>
    </citation>
    <scope>NUCLEOTIDE SEQUENCE</scope>
    <source>
        <strain evidence="3">R3-111a-1</strain>
    </source>
</reference>
<keyword evidence="4" id="KW-1185">Reference proteome</keyword>
<feature type="region of interest" description="Disordered" evidence="1">
    <location>
        <begin position="80"/>
        <end position="99"/>
    </location>
</feature>
<protein>
    <submittedName>
        <fullName evidence="2 3">Uncharacterized protein</fullName>
    </submittedName>
</protein>
<reference evidence="2" key="3">
    <citation type="submission" date="2010-09" db="EMBL/GenBank/DDBJ databases">
        <title>Annotation of Gaeumannomyces graminis var. tritici R3-111a-1.</title>
        <authorList>
            <consortium name="The Broad Institute Genome Sequencing Platform"/>
            <person name="Ma L.-J."/>
            <person name="Dead R."/>
            <person name="Young S.K."/>
            <person name="Zeng Q."/>
            <person name="Gargeya S."/>
            <person name="Fitzgerald M."/>
            <person name="Haas B."/>
            <person name="Abouelleil A."/>
            <person name="Alvarado L."/>
            <person name="Arachchi H.M."/>
            <person name="Berlin A."/>
            <person name="Brown A."/>
            <person name="Chapman S.B."/>
            <person name="Chen Z."/>
            <person name="Dunbar C."/>
            <person name="Freedman E."/>
            <person name="Gearin G."/>
            <person name="Gellesch M."/>
            <person name="Goldberg J."/>
            <person name="Griggs A."/>
            <person name="Gujja S."/>
            <person name="Heiman D."/>
            <person name="Howarth C."/>
            <person name="Larson L."/>
            <person name="Lui A."/>
            <person name="MacDonald P.J.P."/>
            <person name="Mehta T."/>
            <person name="Montmayeur A."/>
            <person name="Murphy C."/>
            <person name="Neiman D."/>
            <person name="Pearson M."/>
            <person name="Priest M."/>
            <person name="Roberts A."/>
            <person name="Saif S."/>
            <person name="Shea T."/>
            <person name="Shenoy N."/>
            <person name="Sisk P."/>
            <person name="Stolte C."/>
            <person name="Sykes S."/>
            <person name="Yandava C."/>
            <person name="Wortman J."/>
            <person name="Nusbaum C."/>
            <person name="Birren B."/>
        </authorList>
    </citation>
    <scope>NUCLEOTIDE SEQUENCE</scope>
    <source>
        <strain evidence="2">R3-111a-1</strain>
    </source>
</reference>
<reference evidence="3" key="5">
    <citation type="submission" date="2018-04" db="UniProtKB">
        <authorList>
            <consortium name="EnsemblFungi"/>
        </authorList>
    </citation>
    <scope>IDENTIFICATION</scope>
    <source>
        <strain evidence="3">R3-111a-1</strain>
    </source>
</reference>
<dbReference type="HOGENOM" id="CLU_1111465_0_0_1"/>
<evidence type="ECO:0000313" key="4">
    <source>
        <dbReference type="Proteomes" id="UP000006039"/>
    </source>
</evidence>
<name>J3PL46_GAET3</name>
<dbReference type="Proteomes" id="UP000006039">
    <property type="component" value="Unassembled WGS sequence"/>
</dbReference>
<accession>J3PL46</accession>
<dbReference type="OrthoDB" id="4509729at2759"/>
<evidence type="ECO:0000256" key="1">
    <source>
        <dbReference type="SAM" id="MobiDB-lite"/>
    </source>
</evidence>
<evidence type="ECO:0000313" key="3">
    <source>
        <dbReference type="EnsemblFungi" id="EJT68131"/>
    </source>
</evidence>
<evidence type="ECO:0000313" key="2">
    <source>
        <dbReference type="EMBL" id="EJT68131.1"/>
    </source>
</evidence>
<organism evidence="2">
    <name type="scientific">Gaeumannomyces tritici (strain R3-111a-1)</name>
    <name type="common">Wheat and barley take-all root rot fungus</name>
    <name type="synonym">Gaeumannomyces graminis var. tritici</name>
    <dbReference type="NCBI Taxonomy" id="644352"/>
    <lineage>
        <taxon>Eukaryota</taxon>
        <taxon>Fungi</taxon>
        <taxon>Dikarya</taxon>
        <taxon>Ascomycota</taxon>
        <taxon>Pezizomycotina</taxon>
        <taxon>Sordariomycetes</taxon>
        <taxon>Sordariomycetidae</taxon>
        <taxon>Magnaporthales</taxon>
        <taxon>Magnaporthaceae</taxon>
        <taxon>Gaeumannomyces</taxon>
    </lineage>
</organism>
<feature type="compositionally biased region" description="Polar residues" evidence="1">
    <location>
        <begin position="85"/>
        <end position="94"/>
    </location>
</feature>
<dbReference type="STRING" id="644352.J3PL46"/>
<reference evidence="4" key="1">
    <citation type="submission" date="2010-07" db="EMBL/GenBank/DDBJ databases">
        <title>The genome sequence of Gaeumannomyces graminis var. tritici strain R3-111a-1.</title>
        <authorList>
            <consortium name="The Broad Institute Genome Sequencing Platform"/>
            <person name="Ma L.-J."/>
            <person name="Dead R."/>
            <person name="Young S."/>
            <person name="Zeng Q."/>
            <person name="Koehrsen M."/>
            <person name="Alvarado L."/>
            <person name="Berlin A."/>
            <person name="Chapman S.B."/>
            <person name="Chen Z."/>
            <person name="Freedman E."/>
            <person name="Gellesch M."/>
            <person name="Goldberg J."/>
            <person name="Griggs A."/>
            <person name="Gujja S."/>
            <person name="Heilman E.R."/>
            <person name="Heiman D."/>
            <person name="Hepburn T."/>
            <person name="Howarth C."/>
            <person name="Jen D."/>
            <person name="Larson L."/>
            <person name="Mehta T."/>
            <person name="Neiman D."/>
            <person name="Pearson M."/>
            <person name="Roberts A."/>
            <person name="Saif S."/>
            <person name="Shea T."/>
            <person name="Shenoy N."/>
            <person name="Sisk P."/>
            <person name="Stolte C."/>
            <person name="Sykes S."/>
            <person name="Walk T."/>
            <person name="White J."/>
            <person name="Yandava C."/>
            <person name="Haas B."/>
            <person name="Nusbaum C."/>
            <person name="Birren B."/>
        </authorList>
    </citation>
    <scope>NUCLEOTIDE SEQUENCE [LARGE SCALE GENOMIC DNA]</scope>
    <source>
        <strain evidence="4">R3-111a-1</strain>
    </source>
</reference>
<proteinExistence type="predicted"/>
<feature type="compositionally biased region" description="Low complexity" evidence="1">
    <location>
        <begin position="138"/>
        <end position="151"/>
    </location>
</feature>
<dbReference type="eggNOG" id="ENOG502TB5B">
    <property type="taxonomic scope" value="Eukaryota"/>
</dbReference>
<reference evidence="2" key="2">
    <citation type="submission" date="2010-07" db="EMBL/GenBank/DDBJ databases">
        <authorList>
            <consortium name="The Broad Institute Genome Sequencing Platform"/>
            <consortium name="Broad Institute Genome Sequencing Center for Infectious Disease"/>
            <person name="Ma L.-J."/>
            <person name="Dead R."/>
            <person name="Young S."/>
            <person name="Zeng Q."/>
            <person name="Koehrsen M."/>
            <person name="Alvarado L."/>
            <person name="Berlin A."/>
            <person name="Chapman S.B."/>
            <person name="Chen Z."/>
            <person name="Freedman E."/>
            <person name="Gellesch M."/>
            <person name="Goldberg J."/>
            <person name="Griggs A."/>
            <person name="Gujja S."/>
            <person name="Heilman E.R."/>
            <person name="Heiman D."/>
            <person name="Hepburn T."/>
            <person name="Howarth C."/>
            <person name="Jen D."/>
            <person name="Larson L."/>
            <person name="Mehta T."/>
            <person name="Neiman D."/>
            <person name="Pearson M."/>
            <person name="Roberts A."/>
            <person name="Saif S."/>
            <person name="Shea T."/>
            <person name="Shenoy N."/>
            <person name="Sisk P."/>
            <person name="Stolte C."/>
            <person name="Sykes S."/>
            <person name="Walk T."/>
            <person name="White J."/>
            <person name="Yandava C."/>
            <person name="Haas B."/>
            <person name="Nusbaum C."/>
            <person name="Birren B."/>
        </authorList>
    </citation>
    <scope>NUCLEOTIDE SEQUENCE</scope>
    <source>
        <strain evidence="2">R3-111a-1</strain>
    </source>
</reference>
<feature type="region of interest" description="Disordered" evidence="1">
    <location>
        <begin position="137"/>
        <end position="163"/>
    </location>
</feature>
<dbReference type="EMBL" id="GL385618">
    <property type="protein sequence ID" value="EJT68131.1"/>
    <property type="molecule type" value="Genomic_DNA"/>
</dbReference>
<dbReference type="GeneID" id="20354749"/>
<dbReference type="AlphaFoldDB" id="J3PL46"/>
<dbReference type="VEuPathDB" id="FungiDB:GGTG_14291"/>
<gene>
    <name evidence="3" type="primary">20354749</name>
    <name evidence="2" type="ORF">GGTG_14291</name>
</gene>